<name>A0A914DWZ3_9BILA</name>
<feature type="chain" id="PRO_5037965585" evidence="1">
    <location>
        <begin position="19"/>
        <end position="188"/>
    </location>
</feature>
<dbReference type="AlphaFoldDB" id="A0A914DWZ3"/>
<evidence type="ECO:0000313" key="3">
    <source>
        <dbReference type="Proteomes" id="UP000887540"/>
    </source>
</evidence>
<sequence length="188" mass="20548">MKILVIIISTVLIQFAYGLTQAEREAVVQAHNNYRSQLAKGQTILQNSYNAQPAKNLYKLMTWANTTQIGCGVQQCSSYTLVVCNYYQQGNSMCAPVYEVGQACTADNQCTSFPNSTCEVSSGLCQAEATWYYSNETSNAMTSTSCRITPPRDILYDSMIADFKCNSNMSSCGSVAKLSSSNSGKSVY</sequence>
<keyword evidence="3" id="KW-1185">Reference proteome</keyword>
<keyword evidence="1" id="KW-0732">Signal</keyword>
<dbReference type="SUPFAM" id="SSF55797">
    <property type="entry name" value="PR-1-like"/>
    <property type="match status" value="1"/>
</dbReference>
<organism evidence="3 4">
    <name type="scientific">Acrobeloides nanus</name>
    <dbReference type="NCBI Taxonomy" id="290746"/>
    <lineage>
        <taxon>Eukaryota</taxon>
        <taxon>Metazoa</taxon>
        <taxon>Ecdysozoa</taxon>
        <taxon>Nematoda</taxon>
        <taxon>Chromadorea</taxon>
        <taxon>Rhabditida</taxon>
        <taxon>Tylenchina</taxon>
        <taxon>Cephalobomorpha</taxon>
        <taxon>Cephaloboidea</taxon>
        <taxon>Cephalobidae</taxon>
        <taxon>Acrobeloides</taxon>
    </lineage>
</organism>
<dbReference type="InterPro" id="IPR014044">
    <property type="entry name" value="CAP_dom"/>
</dbReference>
<reference evidence="4" key="1">
    <citation type="submission" date="2022-11" db="UniProtKB">
        <authorList>
            <consortium name="WormBaseParasite"/>
        </authorList>
    </citation>
    <scope>IDENTIFICATION</scope>
</reference>
<dbReference type="InterPro" id="IPR035940">
    <property type="entry name" value="CAP_sf"/>
</dbReference>
<dbReference type="Proteomes" id="UP000887540">
    <property type="component" value="Unplaced"/>
</dbReference>
<evidence type="ECO:0000313" key="4">
    <source>
        <dbReference type="WBParaSite" id="ACRNAN_scaffold4233.g16346.t1"/>
    </source>
</evidence>
<evidence type="ECO:0000259" key="2">
    <source>
        <dbReference type="SMART" id="SM00198"/>
    </source>
</evidence>
<evidence type="ECO:0000256" key="1">
    <source>
        <dbReference type="SAM" id="SignalP"/>
    </source>
</evidence>
<feature type="signal peptide" evidence="1">
    <location>
        <begin position="1"/>
        <end position="18"/>
    </location>
</feature>
<protein>
    <submittedName>
        <fullName evidence="4">SCP domain-containing protein</fullName>
    </submittedName>
</protein>
<proteinExistence type="predicted"/>
<accession>A0A914DWZ3</accession>
<dbReference type="Gene3D" id="3.40.33.10">
    <property type="entry name" value="CAP"/>
    <property type="match status" value="2"/>
</dbReference>
<dbReference type="SMART" id="SM00198">
    <property type="entry name" value="SCP"/>
    <property type="match status" value="1"/>
</dbReference>
<dbReference type="WBParaSite" id="ACRNAN_scaffold4233.g16346.t1">
    <property type="protein sequence ID" value="ACRNAN_scaffold4233.g16346.t1"/>
    <property type="gene ID" value="ACRNAN_scaffold4233.g16346"/>
</dbReference>
<feature type="domain" description="SCP" evidence="2">
    <location>
        <begin position="22"/>
        <end position="94"/>
    </location>
</feature>
<dbReference type="Pfam" id="PF00188">
    <property type="entry name" value="CAP"/>
    <property type="match status" value="1"/>
</dbReference>